<gene>
    <name evidence="2" type="ORF">ACFQL7_04090</name>
</gene>
<evidence type="ECO:0000313" key="3">
    <source>
        <dbReference type="Proteomes" id="UP001596417"/>
    </source>
</evidence>
<feature type="transmembrane region" description="Helical" evidence="1">
    <location>
        <begin position="79"/>
        <end position="98"/>
    </location>
</feature>
<dbReference type="InterPro" id="IPR055943">
    <property type="entry name" value="DUF7521"/>
</dbReference>
<reference evidence="2 3" key="1">
    <citation type="journal article" date="2019" name="Int. J. Syst. Evol. Microbiol.">
        <title>The Global Catalogue of Microorganisms (GCM) 10K type strain sequencing project: providing services to taxonomists for standard genome sequencing and annotation.</title>
        <authorList>
            <consortium name="The Broad Institute Genomics Platform"/>
            <consortium name="The Broad Institute Genome Sequencing Center for Infectious Disease"/>
            <person name="Wu L."/>
            <person name="Ma J."/>
        </authorList>
    </citation>
    <scope>NUCLEOTIDE SEQUENCE [LARGE SCALE GENOMIC DNA]</scope>
    <source>
        <strain evidence="2 3">RDMS1</strain>
    </source>
</reference>
<evidence type="ECO:0000313" key="2">
    <source>
        <dbReference type="EMBL" id="MFC7189107.1"/>
    </source>
</evidence>
<keyword evidence="1" id="KW-0812">Transmembrane</keyword>
<sequence length="101" mass="10515">MSVLQLSEFGSNTELLIFAVAAITAAAGLFVAYQAVRGYQRNESQPMLYLAVGIVLLTAVPFIAQHALAILTAATDAEILLVVTAAHLGGVAAILYALTRA</sequence>
<feature type="transmembrane region" description="Helical" evidence="1">
    <location>
        <begin position="15"/>
        <end position="36"/>
    </location>
</feature>
<dbReference type="RefSeq" id="WP_248904962.1">
    <property type="nucleotide sequence ID" value="NZ_CP109979.1"/>
</dbReference>
<evidence type="ECO:0000256" key="1">
    <source>
        <dbReference type="SAM" id="Phobius"/>
    </source>
</evidence>
<dbReference type="AlphaFoldDB" id="A0ABD5YMX3"/>
<name>A0ABD5YMX3_9EURY</name>
<dbReference type="Pfam" id="PF24365">
    <property type="entry name" value="DUF7521"/>
    <property type="match status" value="1"/>
</dbReference>
<keyword evidence="1" id="KW-1133">Transmembrane helix</keyword>
<dbReference type="GeneID" id="76198672"/>
<dbReference type="EMBL" id="JBHTAX010000001">
    <property type="protein sequence ID" value="MFC7189107.1"/>
    <property type="molecule type" value="Genomic_DNA"/>
</dbReference>
<keyword evidence="3" id="KW-1185">Reference proteome</keyword>
<protein>
    <submittedName>
        <fullName evidence="2">Uncharacterized protein</fullName>
    </submittedName>
</protein>
<comment type="caution">
    <text evidence="2">The sequence shown here is derived from an EMBL/GenBank/DDBJ whole genome shotgun (WGS) entry which is preliminary data.</text>
</comment>
<feature type="transmembrane region" description="Helical" evidence="1">
    <location>
        <begin position="48"/>
        <end position="73"/>
    </location>
</feature>
<organism evidence="2 3">
    <name type="scientific">Halocatena marina</name>
    <dbReference type="NCBI Taxonomy" id="2934937"/>
    <lineage>
        <taxon>Archaea</taxon>
        <taxon>Methanobacteriati</taxon>
        <taxon>Methanobacteriota</taxon>
        <taxon>Stenosarchaea group</taxon>
        <taxon>Halobacteria</taxon>
        <taxon>Halobacteriales</taxon>
        <taxon>Natronomonadaceae</taxon>
        <taxon>Halocatena</taxon>
    </lineage>
</organism>
<keyword evidence="1" id="KW-0472">Membrane</keyword>
<proteinExistence type="predicted"/>
<accession>A0ABD5YMX3</accession>
<dbReference type="Proteomes" id="UP001596417">
    <property type="component" value="Unassembled WGS sequence"/>
</dbReference>